<evidence type="ECO:0000259" key="2">
    <source>
        <dbReference type="Pfam" id="PF00582"/>
    </source>
</evidence>
<accession>A0AAU9D831</accession>
<dbReference type="AlphaFoldDB" id="A0AAU9D831"/>
<dbReference type="KEGG" id="fax:FUAX_08170"/>
<keyword evidence="4" id="KW-1185">Reference proteome</keyword>
<dbReference type="InterPro" id="IPR006015">
    <property type="entry name" value="Universal_stress_UspA"/>
</dbReference>
<dbReference type="SUPFAM" id="SSF52402">
    <property type="entry name" value="Adenine nucleotide alpha hydrolases-like"/>
    <property type="match status" value="2"/>
</dbReference>
<feature type="domain" description="UspA" evidence="2">
    <location>
        <begin position="157"/>
        <end position="281"/>
    </location>
</feature>
<dbReference type="Gene3D" id="3.40.50.620">
    <property type="entry name" value="HUPs"/>
    <property type="match status" value="2"/>
</dbReference>
<evidence type="ECO:0000313" key="4">
    <source>
        <dbReference type="Proteomes" id="UP001348817"/>
    </source>
</evidence>
<reference evidence="3 4" key="1">
    <citation type="submission" date="2021-12" db="EMBL/GenBank/DDBJ databases">
        <title>Genome sequencing of bacteria with rrn-lacking chromosome and rrn-plasmid.</title>
        <authorList>
            <person name="Anda M."/>
            <person name="Iwasaki W."/>
        </authorList>
    </citation>
    <scope>NUCLEOTIDE SEQUENCE [LARGE SCALE GENOMIC DNA]</scope>
    <source>
        <strain evidence="3 4">DSM 100852</strain>
    </source>
</reference>
<dbReference type="Proteomes" id="UP001348817">
    <property type="component" value="Chromosome"/>
</dbReference>
<comment type="similarity">
    <text evidence="1">Belongs to the universal stress protein A family.</text>
</comment>
<dbReference type="PRINTS" id="PR01438">
    <property type="entry name" value="UNVRSLSTRESS"/>
</dbReference>
<feature type="domain" description="UspA" evidence="2">
    <location>
        <begin position="1"/>
        <end position="149"/>
    </location>
</feature>
<dbReference type="PANTHER" id="PTHR46268">
    <property type="entry name" value="STRESS RESPONSE PROTEIN NHAX"/>
    <property type="match status" value="1"/>
</dbReference>
<gene>
    <name evidence="3" type="primary">uspA</name>
    <name evidence="3" type="ORF">FUAX_08170</name>
</gene>
<name>A0AAU9D831_9BACT</name>
<protein>
    <submittedName>
        <fullName evidence="3">Universal stress protein UspA</fullName>
    </submittedName>
</protein>
<dbReference type="InterPro" id="IPR006016">
    <property type="entry name" value="UspA"/>
</dbReference>
<dbReference type="RefSeq" id="WP_338393649.1">
    <property type="nucleotide sequence ID" value="NZ_AP025314.1"/>
</dbReference>
<proteinExistence type="inferred from homology"/>
<dbReference type="PANTHER" id="PTHR46268:SF22">
    <property type="entry name" value="SENSOR PROTEIN KDPD-RELATED"/>
    <property type="match status" value="1"/>
</dbReference>
<sequence>MKTILVPSDFSEQAGYALDFAFELAKKNQSKLILLHVVEGVGVASGAISADMASGAEVTSDDVYMLQLIRVAKDKLADTASESRFSEVELETKIQIGNPYGSIAEEVTENDVDLVIMGSTGASGIDEVLIGSNTEKVVRYSKCPVLTVKSEVKCEDIKNIAFATNFTDTDENVIKELVALQKTLGAKLHLIRVNTPSNFTVDREAKKLMSEYAEKHGLEDFTLNIYNDLDEEDGILFFARETGADLIAMATHGRTGFFHLISGSIAEDVVNHAQKPVWTCRIL</sequence>
<dbReference type="Pfam" id="PF00582">
    <property type="entry name" value="Usp"/>
    <property type="match status" value="2"/>
</dbReference>
<dbReference type="EMBL" id="AP025314">
    <property type="protein sequence ID" value="BDD08385.1"/>
    <property type="molecule type" value="Genomic_DNA"/>
</dbReference>
<dbReference type="CDD" id="cd00293">
    <property type="entry name" value="USP-like"/>
    <property type="match status" value="2"/>
</dbReference>
<evidence type="ECO:0000256" key="1">
    <source>
        <dbReference type="ARBA" id="ARBA00008791"/>
    </source>
</evidence>
<evidence type="ECO:0000313" key="3">
    <source>
        <dbReference type="EMBL" id="BDD08385.1"/>
    </source>
</evidence>
<organism evidence="3 4">
    <name type="scientific">Fulvitalea axinellae</name>
    <dbReference type="NCBI Taxonomy" id="1182444"/>
    <lineage>
        <taxon>Bacteria</taxon>
        <taxon>Pseudomonadati</taxon>
        <taxon>Bacteroidota</taxon>
        <taxon>Cytophagia</taxon>
        <taxon>Cytophagales</taxon>
        <taxon>Persicobacteraceae</taxon>
        <taxon>Fulvitalea</taxon>
    </lineage>
</organism>
<dbReference type="InterPro" id="IPR014729">
    <property type="entry name" value="Rossmann-like_a/b/a_fold"/>
</dbReference>